<evidence type="ECO:0000256" key="1">
    <source>
        <dbReference type="ARBA" id="ARBA00006484"/>
    </source>
</evidence>
<dbReference type="Pfam" id="PF00106">
    <property type="entry name" value="adh_short"/>
    <property type="match status" value="2"/>
</dbReference>
<evidence type="ECO:0000256" key="3">
    <source>
        <dbReference type="RuleBase" id="RU000363"/>
    </source>
</evidence>
<dbReference type="GO" id="GO:0016491">
    <property type="term" value="F:oxidoreductase activity"/>
    <property type="evidence" value="ECO:0007669"/>
    <property type="project" value="UniProtKB-KW"/>
</dbReference>
<name>A0A220UNS7_9GAMM</name>
<dbReference type="InterPro" id="IPR057326">
    <property type="entry name" value="KR_dom"/>
</dbReference>
<reference evidence="5 6" key="1">
    <citation type="submission" date="2017-07" db="EMBL/GenBank/DDBJ databases">
        <title>Phenotypical and genomic characterization of a clinical isolate of Shewanella bicestrii sp. nov. producing an extended-spectrum beta-lactamase and a new oxacillinase variant.</title>
        <authorList>
            <person name="Jousset A.B."/>
            <person name="Bonnin R.A."/>
            <person name="Girlich D."/>
            <person name="Dabos L."/>
            <person name="Potron A."/>
            <person name="Dortet L."/>
            <person name="Glaser P."/>
            <person name="Naas T."/>
        </authorList>
    </citation>
    <scope>NUCLEOTIDE SEQUENCE [LARGE SCALE GENOMIC DNA]</scope>
    <source>
        <strain evidence="5 6">JAB-1</strain>
    </source>
</reference>
<dbReference type="SMART" id="SM00822">
    <property type="entry name" value="PKS_KR"/>
    <property type="match status" value="1"/>
</dbReference>
<dbReference type="PANTHER" id="PTHR45024:SF2">
    <property type="entry name" value="SCP2 DOMAIN-CONTAINING PROTEIN"/>
    <property type="match status" value="1"/>
</dbReference>
<accession>A0A220UNS7</accession>
<dbReference type="SUPFAM" id="SSF51735">
    <property type="entry name" value="NAD(P)-binding Rossmann-fold domains"/>
    <property type="match status" value="1"/>
</dbReference>
<keyword evidence="2" id="KW-0560">Oxidoreductase</keyword>
<dbReference type="InterPro" id="IPR051687">
    <property type="entry name" value="Peroxisomal_Beta-Oxidation"/>
</dbReference>
<protein>
    <submittedName>
        <fullName evidence="5">Short-chain dehydrogenase</fullName>
    </submittedName>
</protein>
<dbReference type="EMBL" id="CP022358">
    <property type="protein sequence ID" value="ASK69581.1"/>
    <property type="molecule type" value="Genomic_DNA"/>
</dbReference>
<dbReference type="PRINTS" id="PR00080">
    <property type="entry name" value="SDRFAMILY"/>
</dbReference>
<gene>
    <name evidence="5" type="ORF">CF168_12300</name>
</gene>
<organism evidence="5 6">
    <name type="scientific">Shewanella bicestrii</name>
    <dbReference type="NCBI Taxonomy" id="2018305"/>
    <lineage>
        <taxon>Bacteria</taxon>
        <taxon>Pseudomonadati</taxon>
        <taxon>Pseudomonadota</taxon>
        <taxon>Gammaproteobacteria</taxon>
        <taxon>Alteromonadales</taxon>
        <taxon>Shewanellaceae</taxon>
        <taxon>Shewanella</taxon>
    </lineage>
</organism>
<proteinExistence type="inferred from homology"/>
<dbReference type="InterPro" id="IPR002347">
    <property type="entry name" value="SDR_fam"/>
</dbReference>
<keyword evidence="6" id="KW-1185">Reference proteome</keyword>
<dbReference type="RefSeq" id="WP_089068013.1">
    <property type="nucleotide sequence ID" value="NZ_CP022358.1"/>
</dbReference>
<evidence type="ECO:0000313" key="6">
    <source>
        <dbReference type="Proteomes" id="UP000198367"/>
    </source>
</evidence>
<evidence type="ECO:0000256" key="2">
    <source>
        <dbReference type="ARBA" id="ARBA00023002"/>
    </source>
</evidence>
<sequence>MRFDNQVALVTGAGSGLGRAYAIMLAERGAKLVLVDQPKGSSSQGEALGATSSSNLAHATNAELQQTHQAILKLGAECLYFELDVSQQDDVKAMVNRLQQDWQRVDILINNAGVYGACSFEHIQQADWQRQFDVDVNGSFYLTQALWPLMKAHGYGRILMTTGVSALFGDLHQVPFSAAKMALVGMVNSLSLEGEQFNIHINSLCPQALTAMTDKHLAPAIQPLFSFDTVTATMAFLVSRAAPNGQHLLAGAGSVSHGMFAEFQSIYFSEGLCTPDKLVKYWPELHYAFPINLHTCGEDKVLAWSKQSALEHHIKIE</sequence>
<dbReference type="KEGG" id="sbj:CF168_12300"/>
<dbReference type="Proteomes" id="UP000198367">
    <property type="component" value="Chromosome"/>
</dbReference>
<feature type="domain" description="Ketoreductase" evidence="4">
    <location>
        <begin position="6"/>
        <end position="207"/>
    </location>
</feature>
<dbReference type="InterPro" id="IPR036291">
    <property type="entry name" value="NAD(P)-bd_dom_sf"/>
</dbReference>
<dbReference type="AlphaFoldDB" id="A0A220UNS7"/>
<evidence type="ECO:0000259" key="4">
    <source>
        <dbReference type="SMART" id="SM00822"/>
    </source>
</evidence>
<dbReference type="PANTHER" id="PTHR45024">
    <property type="entry name" value="DEHYDROGENASES, SHORT CHAIN"/>
    <property type="match status" value="1"/>
</dbReference>
<comment type="similarity">
    <text evidence="1 3">Belongs to the short-chain dehydrogenases/reductases (SDR) family.</text>
</comment>
<evidence type="ECO:0000313" key="5">
    <source>
        <dbReference type="EMBL" id="ASK69581.1"/>
    </source>
</evidence>
<dbReference type="PRINTS" id="PR00081">
    <property type="entry name" value="GDHRDH"/>
</dbReference>
<dbReference type="Gene3D" id="3.40.50.720">
    <property type="entry name" value="NAD(P)-binding Rossmann-like Domain"/>
    <property type="match status" value="1"/>
</dbReference>